<keyword evidence="1" id="KW-0472">Membrane</keyword>
<feature type="transmembrane region" description="Helical" evidence="1">
    <location>
        <begin position="226"/>
        <end position="245"/>
    </location>
</feature>
<feature type="chain" id="PRO_5027004420" description="Glycosyltransferase RgtA/B/C/D-like domain-containing protein" evidence="2">
    <location>
        <begin position="22"/>
        <end position="620"/>
    </location>
</feature>
<proteinExistence type="predicted"/>
<feature type="transmembrane region" description="Helical" evidence="1">
    <location>
        <begin position="327"/>
        <end position="350"/>
    </location>
</feature>
<organism evidence="3">
    <name type="scientific">uncultured Acidimicrobiales bacterium</name>
    <dbReference type="NCBI Taxonomy" id="310071"/>
    <lineage>
        <taxon>Bacteria</taxon>
        <taxon>Bacillati</taxon>
        <taxon>Actinomycetota</taxon>
        <taxon>Acidimicrobiia</taxon>
        <taxon>Acidimicrobiales</taxon>
        <taxon>environmental samples</taxon>
    </lineage>
</organism>
<keyword evidence="1" id="KW-0812">Transmembrane</keyword>
<reference evidence="3" key="1">
    <citation type="submission" date="2020-02" db="EMBL/GenBank/DDBJ databases">
        <authorList>
            <person name="Meier V. D."/>
        </authorList>
    </citation>
    <scope>NUCLEOTIDE SEQUENCE</scope>
    <source>
        <strain evidence="3">AVDCRST_MAG50</strain>
    </source>
</reference>
<feature type="signal peptide" evidence="2">
    <location>
        <begin position="1"/>
        <end position="21"/>
    </location>
</feature>
<feature type="transmembrane region" description="Helical" evidence="1">
    <location>
        <begin position="189"/>
        <end position="206"/>
    </location>
</feature>
<name>A0A6J4H8F4_9ACTN</name>
<gene>
    <name evidence="3" type="ORF">AVDCRST_MAG50-372</name>
</gene>
<dbReference type="EMBL" id="CADCTF010000013">
    <property type="protein sequence ID" value="CAA9214426.1"/>
    <property type="molecule type" value="Genomic_DNA"/>
</dbReference>
<evidence type="ECO:0000256" key="2">
    <source>
        <dbReference type="SAM" id="SignalP"/>
    </source>
</evidence>
<sequence length="620" mass="64494">MRLAMGAVVTASALVPFAASLADVGRGWLPVADTAIVVTRARDVFTADSPLLGQPSTAGDRTGVQVHHPGPLEFWVIGAAQKLVDRPATSLVAITVVNAVATLCLLWWLRRLGGIRTAALSSPIVVALLWSLRGDILVSPLNPLAAILPLSATLVCLVAASSGRRWALAWAVVLGSYAAQAHLTVTGLVGAAALTTTGVALGRWVLRRRSPRTAAPEPRSWRRPLLVAAALLVACWAGPLVDVVVNRGGNVVALVSTGAALDDGTLGWARAADVSVRALAGRPVWARPGVETRALGAPATTGQRWFVVGLWCIGLAGAAASRRRAPAVGIAFATATAVLVTGTLLMTRIPDNLFNVIALGNYLWLWPAGAFLWASATAGCVVAAAPRTARSLGDGACLAAVGVACSLAVACVVTPNPRPVPRAEATYTRVLSTQLATSLDRGSVYVMDIDRAMQDNEVALGVLLELVRQGFEMRVNGFAPSFGPRRSRAADADGGVLVLQRSRVGADAGPPGPGANLIAEHTPSDVAIRELAEAEDALTERIRRVGGASHVVALPELHDEGTSDRELVEGSFLGFQQTGFVTRDVAAWPETAALVRARSAPVDLVTVHLVPATPATAQQR</sequence>
<evidence type="ECO:0000256" key="1">
    <source>
        <dbReference type="SAM" id="Phobius"/>
    </source>
</evidence>
<dbReference type="AlphaFoldDB" id="A0A6J4H8F4"/>
<feature type="transmembrane region" description="Helical" evidence="1">
    <location>
        <begin position="396"/>
        <end position="415"/>
    </location>
</feature>
<feature type="transmembrane region" description="Helical" evidence="1">
    <location>
        <begin position="88"/>
        <end position="108"/>
    </location>
</feature>
<keyword evidence="1" id="KW-1133">Transmembrane helix</keyword>
<protein>
    <recommendedName>
        <fullName evidence="4">Glycosyltransferase RgtA/B/C/D-like domain-containing protein</fullName>
    </recommendedName>
</protein>
<evidence type="ECO:0008006" key="4">
    <source>
        <dbReference type="Google" id="ProtNLM"/>
    </source>
</evidence>
<feature type="transmembrane region" description="Helical" evidence="1">
    <location>
        <begin position="302"/>
        <end position="320"/>
    </location>
</feature>
<accession>A0A6J4H8F4</accession>
<evidence type="ECO:0000313" key="3">
    <source>
        <dbReference type="EMBL" id="CAA9214426.1"/>
    </source>
</evidence>
<feature type="transmembrane region" description="Helical" evidence="1">
    <location>
        <begin position="362"/>
        <end position="384"/>
    </location>
</feature>
<keyword evidence="2" id="KW-0732">Signal</keyword>
<feature type="transmembrane region" description="Helical" evidence="1">
    <location>
        <begin position="144"/>
        <end position="160"/>
    </location>
</feature>